<evidence type="ECO:0008006" key="4">
    <source>
        <dbReference type="Google" id="ProtNLM"/>
    </source>
</evidence>
<keyword evidence="1" id="KW-0812">Transmembrane</keyword>
<feature type="transmembrane region" description="Helical" evidence="1">
    <location>
        <begin position="36"/>
        <end position="55"/>
    </location>
</feature>
<name>A0ABS5K275_9BACT</name>
<comment type="caution">
    <text evidence="2">The sequence shown here is derived from an EMBL/GenBank/DDBJ whole genome shotgun (WGS) entry which is preliminary data.</text>
</comment>
<keyword evidence="1" id="KW-1133">Transmembrane helix</keyword>
<accession>A0ABS5K275</accession>
<keyword evidence="3" id="KW-1185">Reference proteome</keyword>
<gene>
    <name evidence="2" type="ORF">KEM10_23280</name>
</gene>
<reference evidence="2 3" key="1">
    <citation type="journal article" date="2015" name="Int. J. Syst. Evol. Microbiol.">
        <title>Carboxylicivirga linearis sp. nov., isolated from a sea cucumber culture pond.</title>
        <authorList>
            <person name="Wang F.Q."/>
            <person name="Zhou Y.X."/>
            <person name="Lin X.Z."/>
            <person name="Chen G.J."/>
            <person name="Du Z.J."/>
        </authorList>
    </citation>
    <scope>NUCLEOTIDE SEQUENCE [LARGE SCALE GENOMIC DNA]</scope>
    <source>
        <strain evidence="2 3">FB218</strain>
    </source>
</reference>
<sequence>MTRTVISDEIEILTDKEKEQKTIIAQKKHSSGSDKFAIFFLSCGIIVYPIAFFSVDKDFSFIVFSLIFILMIGGLGIQIFLAFKEKQIIEIYKDYFVFYKRRPFLSRKVKIEKKEKKNIELSKVRDLGFNYFIGIKYIVNLYSFKVPTINGFTFFEHFDEKQKKWIINYLKKK</sequence>
<keyword evidence="1" id="KW-0472">Membrane</keyword>
<protein>
    <recommendedName>
        <fullName evidence="4">YcxB-like protein domain-containing protein</fullName>
    </recommendedName>
</protein>
<evidence type="ECO:0000256" key="1">
    <source>
        <dbReference type="SAM" id="Phobius"/>
    </source>
</evidence>
<dbReference type="EMBL" id="JAGUCO010000053">
    <property type="protein sequence ID" value="MBS2101228.1"/>
    <property type="molecule type" value="Genomic_DNA"/>
</dbReference>
<dbReference type="Proteomes" id="UP000708576">
    <property type="component" value="Unassembled WGS sequence"/>
</dbReference>
<dbReference type="RefSeq" id="WP_212220612.1">
    <property type="nucleotide sequence ID" value="NZ_JAGUCO010000053.1"/>
</dbReference>
<evidence type="ECO:0000313" key="2">
    <source>
        <dbReference type="EMBL" id="MBS2101228.1"/>
    </source>
</evidence>
<feature type="transmembrane region" description="Helical" evidence="1">
    <location>
        <begin position="61"/>
        <end position="83"/>
    </location>
</feature>
<organism evidence="2 3">
    <name type="scientific">Carboxylicivirga linearis</name>
    <dbReference type="NCBI Taxonomy" id="1628157"/>
    <lineage>
        <taxon>Bacteria</taxon>
        <taxon>Pseudomonadati</taxon>
        <taxon>Bacteroidota</taxon>
        <taxon>Bacteroidia</taxon>
        <taxon>Marinilabiliales</taxon>
        <taxon>Marinilabiliaceae</taxon>
        <taxon>Carboxylicivirga</taxon>
    </lineage>
</organism>
<evidence type="ECO:0000313" key="3">
    <source>
        <dbReference type="Proteomes" id="UP000708576"/>
    </source>
</evidence>
<proteinExistence type="predicted"/>